<evidence type="ECO:0000256" key="4">
    <source>
        <dbReference type="ARBA" id="ARBA00022747"/>
    </source>
</evidence>
<evidence type="ECO:0000313" key="8">
    <source>
        <dbReference type="Proteomes" id="UP000823629"/>
    </source>
</evidence>
<dbReference type="SUPFAM" id="SSF53335">
    <property type="entry name" value="S-adenosyl-L-methionine-dependent methyltransferases"/>
    <property type="match status" value="1"/>
</dbReference>
<dbReference type="SUPFAM" id="SSF110849">
    <property type="entry name" value="ParB/Sulfiredoxin"/>
    <property type="match status" value="1"/>
</dbReference>
<protein>
    <recommendedName>
        <fullName evidence="5">Methyltransferase</fullName>
        <ecNumber evidence="5">2.1.1.-</ecNumber>
    </recommendedName>
</protein>
<dbReference type="AlphaFoldDB" id="A0A9D9D7J0"/>
<dbReference type="PANTHER" id="PTHR33375">
    <property type="entry name" value="CHROMOSOME-PARTITIONING PROTEIN PARB-RELATED"/>
    <property type="match status" value="1"/>
</dbReference>
<dbReference type="InterPro" id="IPR029063">
    <property type="entry name" value="SAM-dependent_MTases_sf"/>
</dbReference>
<dbReference type="GO" id="GO:0005694">
    <property type="term" value="C:chromosome"/>
    <property type="evidence" value="ECO:0007669"/>
    <property type="project" value="TreeGrafter"/>
</dbReference>
<evidence type="ECO:0000256" key="2">
    <source>
        <dbReference type="ARBA" id="ARBA00022603"/>
    </source>
</evidence>
<dbReference type="Pfam" id="PF02195">
    <property type="entry name" value="ParB_N"/>
    <property type="match status" value="1"/>
</dbReference>
<dbReference type="GO" id="GO:0007059">
    <property type="term" value="P:chromosome segregation"/>
    <property type="evidence" value="ECO:0007669"/>
    <property type="project" value="TreeGrafter"/>
</dbReference>
<dbReference type="GO" id="GO:0008170">
    <property type="term" value="F:N-methyltransferase activity"/>
    <property type="evidence" value="ECO:0007669"/>
    <property type="project" value="InterPro"/>
</dbReference>
<comment type="similarity">
    <text evidence="1 5">Belongs to the N(4)/N(6)-methyltransferase family.</text>
</comment>
<accession>A0A9D9D7J0</accession>
<keyword evidence="2" id="KW-0489">Methyltransferase</keyword>
<dbReference type="InterPro" id="IPR050336">
    <property type="entry name" value="Chromosome_partition/occlusion"/>
</dbReference>
<reference evidence="7" key="2">
    <citation type="journal article" date="2021" name="PeerJ">
        <title>Extensive microbial diversity within the chicken gut microbiome revealed by metagenomics and culture.</title>
        <authorList>
            <person name="Gilroy R."/>
            <person name="Ravi A."/>
            <person name="Getino M."/>
            <person name="Pursley I."/>
            <person name="Horton D.L."/>
            <person name="Alikhan N.F."/>
            <person name="Baker D."/>
            <person name="Gharbi K."/>
            <person name="Hall N."/>
            <person name="Watson M."/>
            <person name="Adriaenssens E.M."/>
            <person name="Foster-Nyarko E."/>
            <person name="Jarju S."/>
            <person name="Secka A."/>
            <person name="Antonio M."/>
            <person name="Oren A."/>
            <person name="Chaudhuri R.R."/>
            <person name="La Ragione R."/>
            <person name="Hildebrand F."/>
            <person name="Pallen M.J."/>
        </authorList>
    </citation>
    <scope>NUCLEOTIDE SEQUENCE</scope>
    <source>
        <strain evidence="7">1748</strain>
    </source>
</reference>
<name>A0A9D9D7J0_9BACL</name>
<gene>
    <name evidence="7" type="ORF">IAC78_01375</name>
</gene>
<comment type="caution">
    <text evidence="7">The sequence shown here is derived from an EMBL/GenBank/DDBJ whole genome shotgun (WGS) entry which is preliminary data.</text>
</comment>
<feature type="domain" description="ParB-like N-terminal" evidence="6">
    <location>
        <begin position="4"/>
        <end position="89"/>
    </location>
</feature>
<dbReference type="GO" id="GO:0009307">
    <property type="term" value="P:DNA restriction-modification system"/>
    <property type="evidence" value="ECO:0007669"/>
    <property type="project" value="UniProtKB-KW"/>
</dbReference>
<dbReference type="PRINTS" id="PR00508">
    <property type="entry name" value="S21N4MTFRASE"/>
</dbReference>
<keyword evidence="4" id="KW-0680">Restriction system</keyword>
<dbReference type="PIRSF" id="PIRSF036758">
    <property type="entry name" value="Aden_M_ParB"/>
    <property type="match status" value="1"/>
</dbReference>
<sequence>MTIVMKNIVEIKPYENNPRHNESAIDAVASSIKEFGWKQPLVIDKDNVIVVGHTRWLAAKKLGLNEVPCLIASDLTDEQIAAYRLADNKTNELATWDFEKLKTELESISDIDMSQFGFEELEASLDDVKDDEFDEKGAISETPYSKKGDIFILGNHRFMVGDSTLKDDVDTLCEDKSVDLVLTDPPYNVDYEGQDGMKIQNDKQSDEDFYNFLLSAFKNMFEHTKPGGVIYCFHADTEGLNFRNAFKNAGFKLAECLIWVKNSLVLGRQDYQWRHEPCLYGWKEGAGHYFVDDRTQDTILEYDKPRNNNLHPTQKNIELVSKLILNSSRKNETILDLFGGSGTTLIAAEQLGRKTLIMELDEKYADVIVKRFITLKHSVDGCFLIRKGNKTPLREIQDYKKVLESEELLS</sequence>
<organism evidence="7 8">
    <name type="scientific">Candidatus Scatoplasma merdavium</name>
    <dbReference type="NCBI Taxonomy" id="2840932"/>
    <lineage>
        <taxon>Bacteria</taxon>
        <taxon>Bacillati</taxon>
        <taxon>Bacillota</taxon>
        <taxon>Bacilli</taxon>
        <taxon>Bacillales</taxon>
        <taxon>Candidatus Scatoplasma</taxon>
    </lineage>
</organism>
<dbReference type="CDD" id="cd16402">
    <property type="entry name" value="ParB_N_like_MT"/>
    <property type="match status" value="1"/>
</dbReference>
<evidence type="ECO:0000256" key="1">
    <source>
        <dbReference type="ARBA" id="ARBA00006594"/>
    </source>
</evidence>
<dbReference type="Gene3D" id="3.40.50.150">
    <property type="entry name" value="Vaccinia Virus protein VP39"/>
    <property type="match status" value="1"/>
</dbReference>
<keyword evidence="3" id="KW-0808">Transferase</keyword>
<evidence type="ECO:0000256" key="5">
    <source>
        <dbReference type="RuleBase" id="RU362026"/>
    </source>
</evidence>
<dbReference type="PANTHER" id="PTHR33375:SF1">
    <property type="entry name" value="CHROMOSOME-PARTITIONING PROTEIN PARB-RELATED"/>
    <property type="match status" value="1"/>
</dbReference>
<evidence type="ECO:0000259" key="6">
    <source>
        <dbReference type="SMART" id="SM00470"/>
    </source>
</evidence>
<dbReference type="InterPro" id="IPR002941">
    <property type="entry name" value="DNA_methylase_N4/N6"/>
</dbReference>
<dbReference type="EMBL" id="JADING010000041">
    <property type="protein sequence ID" value="MBO8414118.1"/>
    <property type="molecule type" value="Genomic_DNA"/>
</dbReference>
<dbReference type="InterPro" id="IPR015840">
    <property type="entry name" value="DNA_MeTrfase_ParB"/>
</dbReference>
<dbReference type="SMART" id="SM00470">
    <property type="entry name" value="ParB"/>
    <property type="match status" value="1"/>
</dbReference>
<dbReference type="GO" id="GO:0003677">
    <property type="term" value="F:DNA binding"/>
    <property type="evidence" value="ECO:0007669"/>
    <property type="project" value="InterPro"/>
</dbReference>
<dbReference type="Proteomes" id="UP000823629">
    <property type="component" value="Unassembled WGS sequence"/>
</dbReference>
<dbReference type="PROSITE" id="PS00092">
    <property type="entry name" value="N6_MTASE"/>
    <property type="match status" value="1"/>
</dbReference>
<dbReference type="Pfam" id="PF01555">
    <property type="entry name" value="N6_N4_Mtase"/>
    <property type="match status" value="1"/>
</dbReference>
<reference evidence="7" key="1">
    <citation type="submission" date="2020-10" db="EMBL/GenBank/DDBJ databases">
        <authorList>
            <person name="Gilroy R."/>
        </authorList>
    </citation>
    <scope>NUCLEOTIDE SEQUENCE</scope>
    <source>
        <strain evidence="7">1748</strain>
    </source>
</reference>
<dbReference type="InterPro" id="IPR036086">
    <property type="entry name" value="ParB/Sulfiredoxin_sf"/>
</dbReference>
<dbReference type="InterPro" id="IPR002052">
    <property type="entry name" value="DNA_methylase_N6_adenine_CS"/>
</dbReference>
<dbReference type="InterPro" id="IPR003115">
    <property type="entry name" value="ParB_N"/>
</dbReference>
<evidence type="ECO:0000256" key="3">
    <source>
        <dbReference type="ARBA" id="ARBA00022679"/>
    </source>
</evidence>
<dbReference type="InterPro" id="IPR001091">
    <property type="entry name" value="RM_Methyltransferase"/>
</dbReference>
<evidence type="ECO:0000313" key="7">
    <source>
        <dbReference type="EMBL" id="MBO8414118.1"/>
    </source>
</evidence>
<dbReference type="GO" id="GO:0045881">
    <property type="term" value="P:positive regulation of sporulation resulting in formation of a cellular spore"/>
    <property type="evidence" value="ECO:0007669"/>
    <property type="project" value="TreeGrafter"/>
</dbReference>
<proteinExistence type="inferred from homology"/>
<dbReference type="Gene3D" id="3.90.1530.10">
    <property type="entry name" value="Conserved hypothetical protein from pyrococcus furiosus pfu- 392566-001, ParB domain"/>
    <property type="match status" value="1"/>
</dbReference>
<dbReference type="GO" id="GO:0032259">
    <property type="term" value="P:methylation"/>
    <property type="evidence" value="ECO:0007669"/>
    <property type="project" value="UniProtKB-KW"/>
</dbReference>
<dbReference type="EC" id="2.1.1.-" evidence="5"/>